<name>A0A0A9CG76_ARUDO</name>
<dbReference type="AlphaFoldDB" id="A0A0A9CG76"/>
<protein>
    <submittedName>
        <fullName evidence="1">Uncharacterized protein</fullName>
    </submittedName>
</protein>
<reference evidence="1" key="2">
    <citation type="journal article" date="2015" name="Data Brief">
        <title>Shoot transcriptome of the giant reed, Arundo donax.</title>
        <authorList>
            <person name="Barrero R.A."/>
            <person name="Guerrero F.D."/>
            <person name="Moolhuijzen P."/>
            <person name="Goolsby J.A."/>
            <person name="Tidwell J."/>
            <person name="Bellgard S.E."/>
            <person name="Bellgard M.I."/>
        </authorList>
    </citation>
    <scope>NUCLEOTIDE SEQUENCE</scope>
    <source>
        <tissue evidence="1">Shoot tissue taken approximately 20 cm above the soil surface</tissue>
    </source>
</reference>
<sequence length="43" mass="4794">MKPSIQVILSLCKALSQLECQLQGCLLKIYLMNTVVGGKKRLM</sequence>
<evidence type="ECO:0000313" key="1">
    <source>
        <dbReference type="EMBL" id="JAD74561.1"/>
    </source>
</evidence>
<accession>A0A0A9CG76</accession>
<reference evidence="1" key="1">
    <citation type="submission" date="2014-09" db="EMBL/GenBank/DDBJ databases">
        <authorList>
            <person name="Magalhaes I.L.F."/>
            <person name="Oliveira U."/>
            <person name="Santos F.R."/>
            <person name="Vidigal T.H.D.A."/>
            <person name="Brescovit A.D."/>
            <person name="Santos A.J."/>
        </authorList>
    </citation>
    <scope>NUCLEOTIDE SEQUENCE</scope>
    <source>
        <tissue evidence="1">Shoot tissue taken approximately 20 cm above the soil surface</tissue>
    </source>
</reference>
<organism evidence="1">
    <name type="scientific">Arundo donax</name>
    <name type="common">Giant reed</name>
    <name type="synonym">Donax arundinaceus</name>
    <dbReference type="NCBI Taxonomy" id="35708"/>
    <lineage>
        <taxon>Eukaryota</taxon>
        <taxon>Viridiplantae</taxon>
        <taxon>Streptophyta</taxon>
        <taxon>Embryophyta</taxon>
        <taxon>Tracheophyta</taxon>
        <taxon>Spermatophyta</taxon>
        <taxon>Magnoliopsida</taxon>
        <taxon>Liliopsida</taxon>
        <taxon>Poales</taxon>
        <taxon>Poaceae</taxon>
        <taxon>PACMAD clade</taxon>
        <taxon>Arundinoideae</taxon>
        <taxon>Arundineae</taxon>
        <taxon>Arundo</taxon>
    </lineage>
</organism>
<proteinExistence type="predicted"/>
<dbReference type="EMBL" id="GBRH01223334">
    <property type="protein sequence ID" value="JAD74561.1"/>
    <property type="molecule type" value="Transcribed_RNA"/>
</dbReference>